<feature type="transmembrane region" description="Helical" evidence="6">
    <location>
        <begin position="48"/>
        <end position="70"/>
    </location>
</feature>
<organism evidence="7 8">
    <name type="scientific">Taxus chinensis</name>
    <name type="common">Chinese yew</name>
    <name type="synonym">Taxus wallichiana var. chinensis</name>
    <dbReference type="NCBI Taxonomy" id="29808"/>
    <lineage>
        <taxon>Eukaryota</taxon>
        <taxon>Viridiplantae</taxon>
        <taxon>Streptophyta</taxon>
        <taxon>Embryophyta</taxon>
        <taxon>Tracheophyta</taxon>
        <taxon>Spermatophyta</taxon>
        <taxon>Pinopsida</taxon>
        <taxon>Pinidae</taxon>
        <taxon>Conifers II</taxon>
        <taxon>Cupressales</taxon>
        <taxon>Taxaceae</taxon>
        <taxon>Taxus</taxon>
    </lineage>
</organism>
<evidence type="ECO:0000256" key="3">
    <source>
        <dbReference type="ARBA" id="ARBA00022692"/>
    </source>
</evidence>
<dbReference type="Pfam" id="PF00854">
    <property type="entry name" value="PTR2"/>
    <property type="match status" value="1"/>
</dbReference>
<feature type="transmembrane region" description="Helical" evidence="6">
    <location>
        <begin position="185"/>
        <end position="204"/>
    </location>
</feature>
<feature type="transmembrane region" description="Helical" evidence="6">
    <location>
        <begin position="210"/>
        <end position="230"/>
    </location>
</feature>
<reference evidence="7 8" key="1">
    <citation type="journal article" date="2021" name="Nat. Plants">
        <title>The Taxus genome provides insights into paclitaxel biosynthesis.</title>
        <authorList>
            <person name="Xiong X."/>
            <person name="Gou J."/>
            <person name="Liao Q."/>
            <person name="Li Y."/>
            <person name="Zhou Q."/>
            <person name="Bi G."/>
            <person name="Li C."/>
            <person name="Du R."/>
            <person name="Wang X."/>
            <person name="Sun T."/>
            <person name="Guo L."/>
            <person name="Liang H."/>
            <person name="Lu P."/>
            <person name="Wu Y."/>
            <person name="Zhang Z."/>
            <person name="Ro D.K."/>
            <person name="Shang Y."/>
            <person name="Huang S."/>
            <person name="Yan J."/>
        </authorList>
    </citation>
    <scope>NUCLEOTIDE SEQUENCE [LARGE SCALE GENOMIC DNA]</scope>
    <source>
        <strain evidence="7">Ta-2019</strain>
    </source>
</reference>
<name>A0AA38CHQ9_TAXCH</name>
<dbReference type="SUPFAM" id="SSF103473">
    <property type="entry name" value="MFS general substrate transporter"/>
    <property type="match status" value="1"/>
</dbReference>
<dbReference type="GO" id="GO:0022857">
    <property type="term" value="F:transmembrane transporter activity"/>
    <property type="evidence" value="ECO:0007669"/>
    <property type="project" value="InterPro"/>
</dbReference>
<comment type="subcellular location">
    <subcellularLocation>
        <location evidence="1">Membrane</location>
        <topology evidence="1">Multi-pass membrane protein</topology>
    </subcellularLocation>
</comment>
<evidence type="ECO:0000313" key="8">
    <source>
        <dbReference type="Proteomes" id="UP000824469"/>
    </source>
</evidence>
<dbReference type="InterPro" id="IPR036259">
    <property type="entry name" value="MFS_trans_sf"/>
</dbReference>
<comment type="similarity">
    <text evidence="2">Belongs to the major facilitator superfamily. Proton-dependent oligopeptide transporter (POT/PTR) (TC 2.A.17) family.</text>
</comment>
<dbReference type="EMBL" id="JAHRHJ020000009">
    <property type="protein sequence ID" value="KAH9300680.1"/>
    <property type="molecule type" value="Genomic_DNA"/>
</dbReference>
<feature type="non-terminal residue" evidence="7">
    <location>
        <position position="342"/>
    </location>
</feature>
<evidence type="ECO:0000256" key="6">
    <source>
        <dbReference type="SAM" id="Phobius"/>
    </source>
</evidence>
<sequence length="342" mass="37756">MDLSVQVASPLRLKEEIRSKSEDMSVSGKKTHTKGGWKIMPFIIGNEACANLAVTSLSANLVVFLITEFYMDLVTAARIATIWGGVNYLSPVVGAFIADSYLGRFWTIVSASVTYILALGLVTLISLLLPTLRGSKVQLGLLYQFLVMMIVASSGVKSSSIPFGAEQFDNKDAEGRKKQQSFFNWYYFASTVSVMFGLTFLVYLQSNVNWSWGFGVATVLMIISTGFFLCGTKYYVFVSPGGSALTGFVQVIVASIRKRNLVLPSDSRELFDLPLDKEEIDQKLCLTDQFKFLNKAAISTKEDYMKNGSTPNPWRLCPVQKIEELKSVISVLPIWSAGIVVS</sequence>
<evidence type="ECO:0000313" key="7">
    <source>
        <dbReference type="EMBL" id="KAH9300680.1"/>
    </source>
</evidence>
<dbReference type="PANTHER" id="PTHR11654">
    <property type="entry name" value="OLIGOPEPTIDE TRANSPORTER-RELATED"/>
    <property type="match status" value="1"/>
</dbReference>
<dbReference type="AlphaFoldDB" id="A0AA38CHQ9"/>
<feature type="transmembrane region" description="Helical" evidence="6">
    <location>
        <begin position="105"/>
        <end position="129"/>
    </location>
</feature>
<dbReference type="Proteomes" id="UP000824469">
    <property type="component" value="Unassembled WGS sequence"/>
</dbReference>
<evidence type="ECO:0000256" key="1">
    <source>
        <dbReference type="ARBA" id="ARBA00004141"/>
    </source>
</evidence>
<keyword evidence="4 6" id="KW-1133">Transmembrane helix</keyword>
<dbReference type="GO" id="GO:0016020">
    <property type="term" value="C:membrane"/>
    <property type="evidence" value="ECO:0007669"/>
    <property type="project" value="UniProtKB-SubCell"/>
</dbReference>
<dbReference type="Gene3D" id="1.20.1250.20">
    <property type="entry name" value="MFS general substrate transporter like domains"/>
    <property type="match status" value="1"/>
</dbReference>
<comment type="caution">
    <text evidence="7">The sequence shown here is derived from an EMBL/GenBank/DDBJ whole genome shotgun (WGS) entry which is preliminary data.</text>
</comment>
<evidence type="ECO:0000256" key="2">
    <source>
        <dbReference type="ARBA" id="ARBA00005982"/>
    </source>
</evidence>
<gene>
    <name evidence="7" type="ORF">KI387_012263</name>
</gene>
<proteinExistence type="inferred from homology"/>
<accession>A0AA38CHQ9</accession>
<keyword evidence="3 6" id="KW-0812">Transmembrane</keyword>
<evidence type="ECO:0000256" key="5">
    <source>
        <dbReference type="ARBA" id="ARBA00023136"/>
    </source>
</evidence>
<feature type="transmembrane region" description="Helical" evidence="6">
    <location>
        <begin position="76"/>
        <end position="98"/>
    </location>
</feature>
<evidence type="ECO:0000256" key="4">
    <source>
        <dbReference type="ARBA" id="ARBA00022989"/>
    </source>
</evidence>
<keyword evidence="8" id="KW-1185">Reference proteome</keyword>
<feature type="transmembrane region" description="Helical" evidence="6">
    <location>
        <begin position="141"/>
        <end position="164"/>
    </location>
</feature>
<keyword evidence="5 6" id="KW-0472">Membrane</keyword>
<dbReference type="InterPro" id="IPR000109">
    <property type="entry name" value="POT_fam"/>
</dbReference>
<protein>
    <submittedName>
        <fullName evidence="7">Uncharacterized protein</fullName>
    </submittedName>
</protein>